<reference evidence="3" key="1">
    <citation type="journal article" date="2016" name="Genome Biol. Evol.">
        <title>Comparative 'omics' of the Fusarium fujikuroi species complex highlights differences in genetic potential and metabolite synthesis.</title>
        <authorList>
            <person name="Niehaus E.-M."/>
            <person name="Muensterkoetter M."/>
            <person name="Proctor R.H."/>
            <person name="Brown D.W."/>
            <person name="Sharon A."/>
            <person name="Idan Y."/>
            <person name="Oren-Young L."/>
            <person name="Sieber C.M."/>
            <person name="Novak O."/>
            <person name="Pencik A."/>
            <person name="Tarkowska D."/>
            <person name="Hromadova K."/>
            <person name="Freeman S."/>
            <person name="Maymon M."/>
            <person name="Elazar M."/>
            <person name="Youssef S.A."/>
            <person name="El-Shabrawy E.S.M."/>
            <person name="Shalaby A.B.A."/>
            <person name="Houterman P."/>
            <person name="Brock N.L."/>
            <person name="Burkhardt I."/>
            <person name="Tsavkelova E.A."/>
            <person name="Dickschat J.S."/>
            <person name="Galuszka P."/>
            <person name="Gueldener U."/>
            <person name="Tudzynski B."/>
        </authorList>
    </citation>
    <scope>NUCLEOTIDE SEQUENCE [LARGE SCALE GENOMIC DNA]</scope>
    <source>
        <strain evidence="3">MRC7560</strain>
    </source>
</reference>
<keyword evidence="1" id="KW-0472">Membrane</keyword>
<keyword evidence="3" id="KW-1185">Reference proteome</keyword>
<protein>
    <submittedName>
        <fullName evidence="2">Uncharacterized protein</fullName>
    </submittedName>
</protein>
<organism evidence="2 3">
    <name type="scientific">Fusarium mangiferae</name>
    <name type="common">Mango malformation disease fungus</name>
    <dbReference type="NCBI Taxonomy" id="192010"/>
    <lineage>
        <taxon>Eukaryota</taxon>
        <taxon>Fungi</taxon>
        <taxon>Dikarya</taxon>
        <taxon>Ascomycota</taxon>
        <taxon>Pezizomycotina</taxon>
        <taxon>Sordariomycetes</taxon>
        <taxon>Hypocreomycetidae</taxon>
        <taxon>Hypocreales</taxon>
        <taxon>Nectriaceae</taxon>
        <taxon>Fusarium</taxon>
        <taxon>Fusarium fujikuroi species complex</taxon>
    </lineage>
</organism>
<evidence type="ECO:0000313" key="3">
    <source>
        <dbReference type="Proteomes" id="UP000184255"/>
    </source>
</evidence>
<evidence type="ECO:0000256" key="1">
    <source>
        <dbReference type="SAM" id="Phobius"/>
    </source>
</evidence>
<sequence length="49" mass="5475">MGLCLFPFGGLVSCVQTFLGVSTAVMLHFHLRRRASNSIQFRCRGFKAL</sequence>
<proteinExistence type="predicted"/>
<dbReference type="Proteomes" id="UP000184255">
    <property type="component" value="Unassembled WGS sequence"/>
</dbReference>
<name>A0A1L7U2Y9_FUSMA</name>
<feature type="transmembrane region" description="Helical" evidence="1">
    <location>
        <begin position="6"/>
        <end position="29"/>
    </location>
</feature>
<evidence type="ECO:0000313" key="2">
    <source>
        <dbReference type="EMBL" id="CVL04659.1"/>
    </source>
</evidence>
<accession>A0A1L7U2Y9</accession>
<dbReference type="EMBL" id="FCQH01000015">
    <property type="protein sequence ID" value="CVL04659.1"/>
    <property type="molecule type" value="Genomic_DNA"/>
</dbReference>
<keyword evidence="1" id="KW-1133">Transmembrane helix</keyword>
<dbReference type="RefSeq" id="XP_041688850.1">
    <property type="nucleotide sequence ID" value="XM_041823250.1"/>
</dbReference>
<comment type="caution">
    <text evidence="2">The sequence shown here is derived from an EMBL/GenBank/DDBJ whole genome shotgun (WGS) entry which is preliminary data.</text>
</comment>
<keyword evidence="1" id="KW-0812">Transmembrane</keyword>
<dbReference type="GeneID" id="65092020"/>
<gene>
    <name evidence="2" type="ORF">FMAN_12770</name>
</gene>
<dbReference type="AlphaFoldDB" id="A0A1L7U2Y9"/>
<dbReference type="VEuPathDB" id="FungiDB:FMAN_12770"/>